<dbReference type="GO" id="GO:0006513">
    <property type="term" value="P:protein monoubiquitination"/>
    <property type="evidence" value="ECO:0007669"/>
    <property type="project" value="TreeGrafter"/>
</dbReference>
<keyword evidence="3" id="KW-0808">Transferase</keyword>
<evidence type="ECO:0000256" key="1">
    <source>
        <dbReference type="ARBA" id="ARBA00000900"/>
    </source>
</evidence>
<dbReference type="GO" id="GO:0061630">
    <property type="term" value="F:ubiquitin protein ligase activity"/>
    <property type="evidence" value="ECO:0007669"/>
    <property type="project" value="UniProtKB-EC"/>
</dbReference>
<keyword evidence="6" id="KW-0479">Metal-binding</keyword>
<evidence type="ECO:0000256" key="5">
    <source>
        <dbReference type="ARBA" id="ARBA00023163"/>
    </source>
</evidence>
<feature type="region of interest" description="Disordered" evidence="7">
    <location>
        <begin position="96"/>
        <end position="135"/>
    </location>
</feature>
<evidence type="ECO:0000259" key="8">
    <source>
        <dbReference type="PROSITE" id="PS50089"/>
    </source>
</evidence>
<evidence type="ECO:0000256" key="2">
    <source>
        <dbReference type="ARBA" id="ARBA00012483"/>
    </source>
</evidence>
<evidence type="ECO:0000256" key="6">
    <source>
        <dbReference type="PROSITE-ProRule" id="PRU00175"/>
    </source>
</evidence>
<feature type="compositionally biased region" description="Basic and acidic residues" evidence="7">
    <location>
        <begin position="311"/>
        <end position="320"/>
    </location>
</feature>
<dbReference type="EC" id="2.3.2.27" evidence="2"/>
<gene>
    <name evidence="9" type="ORF">L873DRAFT_1739413</name>
</gene>
<sequence>MGPTHNRNPRKRRRISPPTLSQPPKAEEEAEATACVICQDAISEKAVASPCGHEYDYVCILTWVEVKPSCPLCKVEIGSLQVGDVIHTVYKKPAPEKPTFYSSTSTSSSSTPIETHRRPYRPRRPRSPQPSPPILTRRHIYTHALRSNHVGANRLSNHKNFTPATFLASAHLQSRARAFIRRELATFEFLADNAEFVLEYAIAILKSVDFKSASGAAEDMLAEFLGRRNAGVFVHEVNAFLRSPYERVEEFDRWAQYPCVEKGGGRGFAEWEREGGSAEAKRGNAERERMRARVKEGRRDRWSSGGGVNARRADRYRPAA</sequence>
<evidence type="ECO:0000256" key="7">
    <source>
        <dbReference type="SAM" id="MobiDB-lite"/>
    </source>
</evidence>
<feature type="region of interest" description="Disordered" evidence="7">
    <location>
        <begin position="271"/>
        <end position="320"/>
    </location>
</feature>
<evidence type="ECO:0000313" key="9">
    <source>
        <dbReference type="EMBL" id="RPA98870.1"/>
    </source>
</evidence>
<protein>
    <recommendedName>
        <fullName evidence="2">RING-type E3 ubiquitin transferase</fullName>
        <ecNumber evidence="2">2.3.2.27</ecNumber>
    </recommendedName>
</protein>
<dbReference type="EMBL" id="ML120392">
    <property type="protein sequence ID" value="RPA98870.1"/>
    <property type="molecule type" value="Genomic_DNA"/>
</dbReference>
<dbReference type="Proteomes" id="UP000276215">
    <property type="component" value="Unassembled WGS sequence"/>
</dbReference>
<name>A0A3N4JRT0_9PEZI</name>
<dbReference type="PROSITE" id="PS50089">
    <property type="entry name" value="ZF_RING_2"/>
    <property type="match status" value="1"/>
</dbReference>
<dbReference type="SMART" id="SM00184">
    <property type="entry name" value="RING"/>
    <property type="match status" value="1"/>
</dbReference>
<feature type="region of interest" description="Disordered" evidence="7">
    <location>
        <begin position="1"/>
        <end position="26"/>
    </location>
</feature>
<dbReference type="InterPro" id="IPR001841">
    <property type="entry name" value="Znf_RING"/>
</dbReference>
<proteinExistence type="predicted"/>
<keyword evidence="6" id="KW-0862">Zinc</keyword>
<comment type="catalytic activity">
    <reaction evidence="1">
        <text>S-ubiquitinyl-[E2 ubiquitin-conjugating enzyme]-L-cysteine + [acceptor protein]-L-lysine = [E2 ubiquitin-conjugating enzyme]-L-cysteine + N(6)-ubiquitinyl-[acceptor protein]-L-lysine.</text>
        <dbReference type="EC" id="2.3.2.27"/>
    </reaction>
</comment>
<dbReference type="Gene3D" id="3.30.40.10">
    <property type="entry name" value="Zinc/RING finger domain, C3HC4 (zinc finger)"/>
    <property type="match status" value="1"/>
</dbReference>
<dbReference type="STRING" id="1336337.A0A3N4JRT0"/>
<feature type="compositionally biased region" description="Basic and acidic residues" evidence="7">
    <location>
        <begin position="271"/>
        <end position="302"/>
    </location>
</feature>
<reference evidence="9 10" key="1">
    <citation type="journal article" date="2018" name="Nat. Ecol. Evol.">
        <title>Pezizomycetes genomes reveal the molecular basis of ectomycorrhizal truffle lifestyle.</title>
        <authorList>
            <person name="Murat C."/>
            <person name="Payen T."/>
            <person name="Noel B."/>
            <person name="Kuo A."/>
            <person name="Morin E."/>
            <person name="Chen J."/>
            <person name="Kohler A."/>
            <person name="Krizsan K."/>
            <person name="Balestrini R."/>
            <person name="Da Silva C."/>
            <person name="Montanini B."/>
            <person name="Hainaut M."/>
            <person name="Levati E."/>
            <person name="Barry K.W."/>
            <person name="Belfiori B."/>
            <person name="Cichocki N."/>
            <person name="Clum A."/>
            <person name="Dockter R.B."/>
            <person name="Fauchery L."/>
            <person name="Guy J."/>
            <person name="Iotti M."/>
            <person name="Le Tacon F."/>
            <person name="Lindquist E.A."/>
            <person name="Lipzen A."/>
            <person name="Malagnac F."/>
            <person name="Mello A."/>
            <person name="Molinier V."/>
            <person name="Miyauchi S."/>
            <person name="Poulain J."/>
            <person name="Riccioni C."/>
            <person name="Rubini A."/>
            <person name="Sitrit Y."/>
            <person name="Splivallo R."/>
            <person name="Traeger S."/>
            <person name="Wang M."/>
            <person name="Zifcakova L."/>
            <person name="Wipf D."/>
            <person name="Zambonelli A."/>
            <person name="Paolocci F."/>
            <person name="Nowrousian M."/>
            <person name="Ottonello S."/>
            <person name="Baldrian P."/>
            <person name="Spatafora J.W."/>
            <person name="Henrissat B."/>
            <person name="Nagy L.G."/>
            <person name="Aury J.M."/>
            <person name="Wincker P."/>
            <person name="Grigoriev I.V."/>
            <person name="Bonfante P."/>
            <person name="Martin F.M."/>
        </authorList>
    </citation>
    <scope>NUCLEOTIDE SEQUENCE [LARGE SCALE GENOMIC DNA]</scope>
    <source>
        <strain evidence="9 10">120613-1</strain>
    </source>
</reference>
<keyword evidence="10" id="KW-1185">Reference proteome</keyword>
<dbReference type="OrthoDB" id="444265at2759"/>
<dbReference type="InterPro" id="IPR013083">
    <property type="entry name" value="Znf_RING/FYVE/PHD"/>
</dbReference>
<feature type="domain" description="RING-type" evidence="8">
    <location>
        <begin position="35"/>
        <end position="74"/>
    </location>
</feature>
<dbReference type="Pfam" id="PF13639">
    <property type="entry name" value="zf-RING_2"/>
    <property type="match status" value="1"/>
</dbReference>
<dbReference type="AlphaFoldDB" id="A0A3N4JRT0"/>
<organism evidence="9 10">
    <name type="scientific">Choiromyces venosus 120613-1</name>
    <dbReference type="NCBI Taxonomy" id="1336337"/>
    <lineage>
        <taxon>Eukaryota</taxon>
        <taxon>Fungi</taxon>
        <taxon>Dikarya</taxon>
        <taxon>Ascomycota</taxon>
        <taxon>Pezizomycotina</taxon>
        <taxon>Pezizomycetes</taxon>
        <taxon>Pezizales</taxon>
        <taxon>Tuberaceae</taxon>
        <taxon>Choiromyces</taxon>
    </lineage>
</organism>
<evidence type="ECO:0000313" key="10">
    <source>
        <dbReference type="Proteomes" id="UP000276215"/>
    </source>
</evidence>
<dbReference type="PANTHER" id="PTHR46077">
    <property type="entry name" value="E3 UBIQUITIN-PROTEIN LIGASE TOPORS"/>
    <property type="match status" value="1"/>
</dbReference>
<evidence type="ECO:0000256" key="3">
    <source>
        <dbReference type="ARBA" id="ARBA00022679"/>
    </source>
</evidence>
<keyword evidence="6" id="KW-0863">Zinc-finger</keyword>
<keyword evidence="4" id="KW-0805">Transcription regulation</keyword>
<feature type="compositionally biased region" description="Low complexity" evidence="7">
    <location>
        <begin position="102"/>
        <end position="111"/>
    </location>
</feature>
<dbReference type="GO" id="GO:0008270">
    <property type="term" value="F:zinc ion binding"/>
    <property type="evidence" value="ECO:0007669"/>
    <property type="project" value="UniProtKB-KW"/>
</dbReference>
<dbReference type="GO" id="GO:0000209">
    <property type="term" value="P:protein polyubiquitination"/>
    <property type="evidence" value="ECO:0007669"/>
    <property type="project" value="TreeGrafter"/>
</dbReference>
<dbReference type="PANTHER" id="PTHR46077:SF1">
    <property type="entry name" value="TOP1 BINDING ARGININE_SERINE RICH PROTEIN, E3 UBIQUITIN LIGASE"/>
    <property type="match status" value="1"/>
</dbReference>
<keyword evidence="5" id="KW-0804">Transcription</keyword>
<evidence type="ECO:0000256" key="4">
    <source>
        <dbReference type="ARBA" id="ARBA00023015"/>
    </source>
</evidence>
<dbReference type="SUPFAM" id="SSF57850">
    <property type="entry name" value="RING/U-box"/>
    <property type="match status" value="1"/>
</dbReference>
<accession>A0A3N4JRT0</accession>